<proteinExistence type="predicted"/>
<evidence type="ECO:0000256" key="6">
    <source>
        <dbReference type="PROSITE-ProRule" id="PRU00023"/>
    </source>
</evidence>
<dbReference type="Pfam" id="PF04383">
    <property type="entry name" value="KilA-N"/>
    <property type="match status" value="1"/>
</dbReference>
<dbReference type="GO" id="GO:0033309">
    <property type="term" value="C:SBF transcription complex"/>
    <property type="evidence" value="ECO:0007669"/>
    <property type="project" value="TreeGrafter"/>
</dbReference>
<dbReference type="GO" id="GO:0001228">
    <property type="term" value="F:DNA-binding transcription activator activity, RNA polymerase II-specific"/>
    <property type="evidence" value="ECO:0007669"/>
    <property type="project" value="UniProtKB-ARBA"/>
</dbReference>
<reference evidence="9 10" key="1">
    <citation type="submission" date="2018-06" db="EMBL/GenBank/DDBJ databases">
        <title>Population genomics shows no distinction between pathogenic Candida krusei and environmental Pichia kudriavzevii: One species, four names.</title>
        <authorList>
            <person name="Douglass A.P."/>
            <person name="Offei B."/>
            <person name="Braun-Galleani S."/>
            <person name="Coughlan A.Y."/>
            <person name="Martos A."/>
            <person name="Ortiz-Merino R.A."/>
            <person name="Byrne K.P."/>
            <person name="Wolfe K.H."/>
        </authorList>
    </citation>
    <scope>NUCLEOTIDE SEQUENCE [LARGE SCALE GENOMIC DNA]</scope>
    <source>
        <strain evidence="9 10">CBS573</strain>
    </source>
</reference>
<dbReference type="Gene3D" id="1.25.40.20">
    <property type="entry name" value="Ankyrin repeat-containing domain"/>
    <property type="match status" value="1"/>
</dbReference>
<gene>
    <name evidence="9" type="ORF">C5L36_0D05540</name>
</gene>
<protein>
    <recommendedName>
        <fullName evidence="5">Transcription factor MBP1</fullName>
    </recommendedName>
</protein>
<dbReference type="InterPro" id="IPR018004">
    <property type="entry name" value="KilA/APSES_HTH"/>
</dbReference>
<dbReference type="FunFam" id="3.10.260.10:FF:000004">
    <property type="entry name" value="Transcription factor MBP1"/>
    <property type="match status" value="1"/>
</dbReference>
<dbReference type="PROSITE" id="PS51299">
    <property type="entry name" value="HTH_APSES"/>
    <property type="match status" value="1"/>
</dbReference>
<feature type="compositionally biased region" description="Polar residues" evidence="7">
    <location>
        <begin position="802"/>
        <end position="811"/>
    </location>
</feature>
<accession>A0A2U9RA75</accession>
<evidence type="ECO:0000256" key="2">
    <source>
        <dbReference type="ARBA" id="ARBA00023043"/>
    </source>
</evidence>
<keyword evidence="2 6" id="KW-0040">ANK repeat</keyword>
<name>A0A2U9RA75_PICKU</name>
<dbReference type="VEuPathDB" id="FungiDB:C5L36_0D05540"/>
<feature type="repeat" description="ANK" evidence="6">
    <location>
        <begin position="422"/>
        <end position="454"/>
    </location>
</feature>
<dbReference type="SMART" id="SM01252">
    <property type="entry name" value="KilA-N"/>
    <property type="match status" value="1"/>
</dbReference>
<keyword evidence="10" id="KW-1185">Reference proteome</keyword>
<dbReference type="AlphaFoldDB" id="A0A2U9RA75"/>
<keyword evidence="1" id="KW-0677">Repeat</keyword>
<evidence type="ECO:0000313" key="9">
    <source>
        <dbReference type="EMBL" id="AWU77828.1"/>
    </source>
</evidence>
<dbReference type="STRING" id="4909.A0A2U9RA75"/>
<evidence type="ECO:0000259" key="8">
    <source>
        <dbReference type="PROSITE" id="PS51299"/>
    </source>
</evidence>
<evidence type="ECO:0000256" key="5">
    <source>
        <dbReference type="ARBA" id="ARBA00073969"/>
    </source>
</evidence>
<feature type="region of interest" description="Disordered" evidence="7">
    <location>
        <begin position="105"/>
        <end position="216"/>
    </location>
</feature>
<dbReference type="SUPFAM" id="SSF48403">
    <property type="entry name" value="Ankyrin repeat"/>
    <property type="match status" value="1"/>
</dbReference>
<feature type="compositionally biased region" description="Low complexity" evidence="7">
    <location>
        <begin position="243"/>
        <end position="283"/>
    </location>
</feature>
<dbReference type="OrthoDB" id="6718656at2759"/>
<dbReference type="PANTHER" id="PTHR43828">
    <property type="entry name" value="ASPARAGINASE"/>
    <property type="match status" value="1"/>
</dbReference>
<dbReference type="Gene3D" id="3.10.260.10">
    <property type="entry name" value="Transcription regulator HTH, APSES-type DNA-binding domain"/>
    <property type="match status" value="1"/>
</dbReference>
<dbReference type="PANTHER" id="PTHR43828:SF15">
    <property type="entry name" value="TRANSCRIPTION FACTOR MBP1"/>
    <property type="match status" value="1"/>
</dbReference>
<dbReference type="InterPro" id="IPR002110">
    <property type="entry name" value="Ankyrin_rpt"/>
</dbReference>
<feature type="compositionally biased region" description="Polar residues" evidence="7">
    <location>
        <begin position="180"/>
        <end position="200"/>
    </location>
</feature>
<feature type="domain" description="HTH APSES-type" evidence="8">
    <location>
        <begin position="5"/>
        <end position="112"/>
    </location>
</feature>
<dbReference type="RefSeq" id="XP_029323305.1">
    <property type="nucleotide sequence ID" value="XM_029467445.1"/>
</dbReference>
<dbReference type="Pfam" id="PF00023">
    <property type="entry name" value="Ank"/>
    <property type="match status" value="2"/>
</dbReference>
<dbReference type="PROSITE" id="PS50297">
    <property type="entry name" value="ANK_REP_REGION"/>
    <property type="match status" value="2"/>
</dbReference>
<sequence>MHEKLYSATYSGVPVYEFIHPKSSVMRRKVDGWVNATHILKVANFPKAKRTRILEKDVQTGVHEKVQGGYGKYQGTWVPLERAMEIANQFEVLNELDPVFQYVSNGAETPPPAPKHHHATTINGTRKPRTTKAPKPPNFGTTLPTKGRRKRKDTVLDTDTNSVTKSRQKKRGKKADLSIHTPSNTFTDVNMVVTPTSTSRESFDSKRMLKAPSHSQSITNDLTMLENDLDDEFAHDDNHHHNNIIQNYNNMNNNNNNNNNNDDDNNNNNTTTTNNNNNNGNRNRLNKFDYHSDLNRNSIHFGNSLVAGYHDNENKTENTRPSSSFYSQFHEPSTAEFMSEQDLDKALANSETYGNEVKSRFPLTMTPIQPSSQPFLAMLDRSYVKTLYKYFTELETNPNCEMPDFVTHDYDDFNIDQPIDNQGNNLLHWACSMGDVKMCEVLLKRNCNVHILNNRGEEPIIRSVMYANCYTRRTFSKLLDLLGDCLLDIDLNGRTILHHIAIATGDKNNLPSSRYYTEILLIKIAEIVKSNDLFREFIDKQDIDGNTALHIFSFNNASKCIKILLGYNARVDLRNRFNDQVGDYLTENFRNDTVEFHENGASLNQNYESFSLRPFKPSFNAPIDKSVSTNQRGTGDSYLEPFQSQYYHYHHTTPHYQQPSYTPTSLLNLKESTTLNTSHVSTTSMKMNQLNFEVFQKLNELSTSFDNEIIQKNDDLNELNSIVSQMDDDITNTSNEIKKLLSDVFGLEANENNDQSFQQVDEQLSTISSDYEAKCKLLKRLIDRSQAMKLARIVQEYENESLSQISQTSNSEGKRSSPPADLPDAVLRSLIDLARQQIIRKKSVKIFVNVQSKCDDELKMERLGNYRRLVSKLSNMPISEVDSSLNSIEECLIRDRDATS</sequence>
<dbReference type="SUPFAM" id="SSF54616">
    <property type="entry name" value="DNA-binding domain of Mlu1-box binding protein MBP1"/>
    <property type="match status" value="1"/>
</dbReference>
<dbReference type="InterPro" id="IPR036770">
    <property type="entry name" value="Ankyrin_rpt-contain_sf"/>
</dbReference>
<dbReference type="InterPro" id="IPR003163">
    <property type="entry name" value="Tscrpt_reg_HTH_APSES-type"/>
</dbReference>
<dbReference type="GO" id="GO:0030907">
    <property type="term" value="C:MBF transcription complex"/>
    <property type="evidence" value="ECO:0007669"/>
    <property type="project" value="TreeGrafter"/>
</dbReference>
<evidence type="ECO:0000256" key="1">
    <source>
        <dbReference type="ARBA" id="ARBA00022737"/>
    </source>
</evidence>
<evidence type="ECO:0000313" key="10">
    <source>
        <dbReference type="Proteomes" id="UP000249293"/>
    </source>
</evidence>
<dbReference type="GeneID" id="40385657"/>
<dbReference type="Proteomes" id="UP000249293">
    <property type="component" value="Chromosome 4"/>
</dbReference>
<evidence type="ECO:0000256" key="7">
    <source>
        <dbReference type="SAM" id="MobiDB-lite"/>
    </source>
</evidence>
<keyword evidence="3" id="KW-0238">DNA-binding</keyword>
<dbReference type="PROSITE" id="PS50088">
    <property type="entry name" value="ANK_REPEAT"/>
    <property type="match status" value="2"/>
</dbReference>
<dbReference type="EMBL" id="CP028776">
    <property type="protein sequence ID" value="AWU77828.1"/>
    <property type="molecule type" value="Genomic_DNA"/>
</dbReference>
<dbReference type="SMART" id="SM00248">
    <property type="entry name" value="ANK"/>
    <property type="match status" value="3"/>
</dbReference>
<comment type="function">
    <text evidence="4">Binds to MCB elements (Mlu I cell cycle box) found in the promoter of most DNA synthesis genes. Transcriptional activation by MBF has an important role in the transition from G1 to S phase. It may have a dual role in that it behaves as an activator of transcription at the G1-S boundary and as a repressor during other stages of the cell cycle.</text>
</comment>
<dbReference type="KEGG" id="pkz:C5L36_0D05540"/>
<dbReference type="InterPro" id="IPR051642">
    <property type="entry name" value="SWI6-like"/>
</dbReference>
<feature type="region of interest" description="Disordered" evidence="7">
    <location>
        <begin position="233"/>
        <end position="288"/>
    </location>
</feature>
<organism evidence="9 10">
    <name type="scientific">Pichia kudriavzevii</name>
    <name type="common">Yeast</name>
    <name type="synonym">Issatchenkia orientalis</name>
    <dbReference type="NCBI Taxonomy" id="4909"/>
    <lineage>
        <taxon>Eukaryota</taxon>
        <taxon>Fungi</taxon>
        <taxon>Dikarya</taxon>
        <taxon>Ascomycota</taxon>
        <taxon>Saccharomycotina</taxon>
        <taxon>Pichiomycetes</taxon>
        <taxon>Pichiales</taxon>
        <taxon>Pichiaceae</taxon>
        <taxon>Pichia</taxon>
    </lineage>
</organism>
<dbReference type="GO" id="GO:0003677">
    <property type="term" value="F:DNA binding"/>
    <property type="evidence" value="ECO:0007669"/>
    <property type="project" value="UniProtKB-KW"/>
</dbReference>
<evidence type="ECO:0000256" key="4">
    <source>
        <dbReference type="ARBA" id="ARBA00054211"/>
    </source>
</evidence>
<feature type="region of interest" description="Disordered" evidence="7">
    <location>
        <begin position="802"/>
        <end position="821"/>
    </location>
</feature>
<feature type="repeat" description="ANK" evidence="6">
    <location>
        <begin position="544"/>
        <end position="576"/>
    </location>
</feature>
<evidence type="ECO:0000256" key="3">
    <source>
        <dbReference type="ARBA" id="ARBA00023125"/>
    </source>
</evidence>
<dbReference type="InterPro" id="IPR036887">
    <property type="entry name" value="HTH_APSES_sf"/>
</dbReference>